<feature type="transmembrane region" description="Helical" evidence="9">
    <location>
        <begin position="142"/>
        <end position="161"/>
    </location>
</feature>
<dbReference type="SUPFAM" id="SSF161098">
    <property type="entry name" value="MetI-like"/>
    <property type="match status" value="1"/>
</dbReference>
<keyword evidence="4" id="KW-1003">Cell membrane</keyword>
<comment type="subcellular location">
    <subcellularLocation>
        <location evidence="1 9">Cell membrane</location>
        <topology evidence="1 9">Multi-pass membrane protein</topology>
    </subcellularLocation>
</comment>
<proteinExistence type="inferred from homology"/>
<dbReference type="InterPro" id="IPR050901">
    <property type="entry name" value="BP-dep_ABC_trans_perm"/>
</dbReference>
<feature type="transmembrane region" description="Helical" evidence="9">
    <location>
        <begin position="12"/>
        <end position="30"/>
    </location>
</feature>
<accession>A0A9Q4F0P2</accession>
<dbReference type="EMBL" id="JAPRAY010000006">
    <property type="protein sequence ID" value="MCZ0666987.1"/>
    <property type="molecule type" value="Genomic_DNA"/>
</dbReference>
<dbReference type="AlphaFoldDB" id="A0A9Q4F0P2"/>
<evidence type="ECO:0000256" key="7">
    <source>
        <dbReference type="ARBA" id="ARBA00022989"/>
    </source>
</evidence>
<feature type="transmembrane region" description="Helical" evidence="9">
    <location>
        <begin position="75"/>
        <end position="95"/>
    </location>
</feature>
<keyword evidence="7 9" id="KW-1133">Transmembrane helix</keyword>
<organism evidence="11 12">
    <name type="scientific">Mediterraneibacter gnavus</name>
    <name type="common">Ruminococcus gnavus</name>
    <dbReference type="NCBI Taxonomy" id="33038"/>
    <lineage>
        <taxon>Bacteria</taxon>
        <taxon>Bacillati</taxon>
        <taxon>Bacillota</taxon>
        <taxon>Clostridia</taxon>
        <taxon>Lachnospirales</taxon>
        <taxon>Lachnospiraceae</taxon>
        <taxon>Mediterraneibacter</taxon>
    </lineage>
</organism>
<evidence type="ECO:0000256" key="5">
    <source>
        <dbReference type="ARBA" id="ARBA00022597"/>
    </source>
</evidence>
<evidence type="ECO:0000256" key="2">
    <source>
        <dbReference type="ARBA" id="ARBA00009047"/>
    </source>
</evidence>
<dbReference type="GO" id="GO:0005886">
    <property type="term" value="C:plasma membrane"/>
    <property type="evidence" value="ECO:0007669"/>
    <property type="project" value="UniProtKB-SubCell"/>
</dbReference>
<keyword evidence="5" id="KW-0762">Sugar transport</keyword>
<feature type="domain" description="ABC transmembrane type-1" evidence="10">
    <location>
        <begin position="71"/>
        <end position="265"/>
    </location>
</feature>
<feature type="transmembrane region" description="Helical" evidence="9">
    <location>
        <begin position="107"/>
        <end position="130"/>
    </location>
</feature>
<keyword evidence="6 9" id="KW-0812">Transmembrane</keyword>
<evidence type="ECO:0000256" key="6">
    <source>
        <dbReference type="ARBA" id="ARBA00022692"/>
    </source>
</evidence>
<evidence type="ECO:0000256" key="1">
    <source>
        <dbReference type="ARBA" id="ARBA00004651"/>
    </source>
</evidence>
<evidence type="ECO:0000313" key="11">
    <source>
        <dbReference type="EMBL" id="MCZ0666987.1"/>
    </source>
</evidence>
<name>A0A9Q4F0P2_MEDGN</name>
<dbReference type="InterPro" id="IPR035906">
    <property type="entry name" value="MetI-like_sf"/>
</dbReference>
<feature type="transmembrane region" description="Helical" evidence="9">
    <location>
        <begin position="243"/>
        <end position="264"/>
    </location>
</feature>
<dbReference type="PANTHER" id="PTHR32243:SF50">
    <property type="entry name" value="MALTOSE_MALTODEXTRIN TRANSPORT SYSTEM PERMEASE PROTEIN MALG"/>
    <property type="match status" value="1"/>
</dbReference>
<evidence type="ECO:0000256" key="3">
    <source>
        <dbReference type="ARBA" id="ARBA00022448"/>
    </source>
</evidence>
<dbReference type="InterPro" id="IPR000515">
    <property type="entry name" value="MetI-like"/>
</dbReference>
<dbReference type="Pfam" id="PF00528">
    <property type="entry name" value="BPD_transp_1"/>
    <property type="match status" value="1"/>
</dbReference>
<comment type="similarity">
    <text evidence="2">Belongs to the binding-protein-dependent transport system permease family. MalFG subfamily.</text>
</comment>
<dbReference type="Proteomes" id="UP001079535">
    <property type="component" value="Unassembled WGS sequence"/>
</dbReference>
<evidence type="ECO:0000256" key="8">
    <source>
        <dbReference type="ARBA" id="ARBA00023136"/>
    </source>
</evidence>
<keyword evidence="3 9" id="KW-0813">Transport</keyword>
<sequence>MKIKISDIFRHLLLAFLAIVWLIPIVWLVVTSFSKYTGMNTSTFFPKEWGIVNYKNLLFSADSVAQFPNWFQNTFLIACATCVISTIFVLMVAYATSCMRFKMRKTLMNVAVILNLFPGVLSMIAVYFILKSFNLTNSHIGLILIYSASSGLGYLIAKGFLDTVPVSLREAAYLDGASEARVFFRVVMPMSKPIIVYTVISSFLVPWMDFVFAKMILNSGVSSQWTVAIGLYNMLEKSLINTYFTQFCAGGVIVSIPISVLFIIMQKFYVEGVTGGAVKG</sequence>
<evidence type="ECO:0000313" key="12">
    <source>
        <dbReference type="Proteomes" id="UP001079535"/>
    </source>
</evidence>
<protein>
    <submittedName>
        <fullName evidence="11">ABC transporter permease subunit</fullName>
    </submittedName>
</protein>
<dbReference type="RefSeq" id="WP_268803450.1">
    <property type="nucleotide sequence ID" value="NZ_JAPRAY010000006.1"/>
</dbReference>
<dbReference type="GO" id="GO:0055085">
    <property type="term" value="P:transmembrane transport"/>
    <property type="evidence" value="ECO:0007669"/>
    <property type="project" value="InterPro"/>
</dbReference>
<dbReference type="PANTHER" id="PTHR32243">
    <property type="entry name" value="MALTOSE TRANSPORT SYSTEM PERMEASE-RELATED"/>
    <property type="match status" value="1"/>
</dbReference>
<evidence type="ECO:0000256" key="9">
    <source>
        <dbReference type="RuleBase" id="RU363032"/>
    </source>
</evidence>
<evidence type="ECO:0000256" key="4">
    <source>
        <dbReference type="ARBA" id="ARBA00022475"/>
    </source>
</evidence>
<gene>
    <name evidence="11" type="ORF">OZZ17_05440</name>
</gene>
<dbReference type="Gene3D" id="1.10.3720.10">
    <property type="entry name" value="MetI-like"/>
    <property type="match status" value="1"/>
</dbReference>
<dbReference type="CDD" id="cd06261">
    <property type="entry name" value="TM_PBP2"/>
    <property type="match status" value="1"/>
</dbReference>
<reference evidence="11" key="1">
    <citation type="submission" date="2022-11" db="EMBL/GenBank/DDBJ databases">
        <title>Temperate bacteriophages infecting mucin-degrading bacterium Ruminococcus gnavus from the human gut.</title>
        <authorList>
            <person name="Buttimer C."/>
        </authorList>
    </citation>
    <scope>NUCLEOTIDE SEQUENCE</scope>
    <source>
        <strain evidence="11">CCUG 49994</strain>
    </source>
</reference>
<comment type="caution">
    <text evidence="11">The sequence shown here is derived from an EMBL/GenBank/DDBJ whole genome shotgun (WGS) entry which is preliminary data.</text>
</comment>
<evidence type="ECO:0000259" key="10">
    <source>
        <dbReference type="PROSITE" id="PS50928"/>
    </source>
</evidence>
<keyword evidence="8 9" id="KW-0472">Membrane</keyword>
<dbReference type="PROSITE" id="PS50928">
    <property type="entry name" value="ABC_TM1"/>
    <property type="match status" value="1"/>
</dbReference>